<evidence type="ECO:0000256" key="1">
    <source>
        <dbReference type="ARBA" id="ARBA00005437"/>
    </source>
</evidence>
<dbReference type="InterPro" id="IPR007612">
    <property type="entry name" value="LOR"/>
</dbReference>
<reference evidence="2" key="1">
    <citation type="submission" date="2022-02" db="EMBL/GenBank/DDBJ databases">
        <title>Corynebacterium sp. from urogenital microbiome.</title>
        <authorList>
            <person name="Cappelli E.A."/>
            <person name="Ribeiro T.G."/>
            <person name="Peixe L."/>
        </authorList>
    </citation>
    <scope>NUCLEOTIDE SEQUENCE</scope>
    <source>
        <strain evidence="2">C9Ua_112</strain>
    </source>
</reference>
<dbReference type="Pfam" id="PF04525">
    <property type="entry name" value="LOR"/>
    <property type="match status" value="1"/>
</dbReference>
<evidence type="ECO:0000313" key="2">
    <source>
        <dbReference type="EMBL" id="MCZ9303974.1"/>
    </source>
</evidence>
<comment type="similarity">
    <text evidence="1">Belongs to the LOR family.</text>
</comment>
<dbReference type="Proteomes" id="UP001146505">
    <property type="component" value="Unassembled WGS sequence"/>
</dbReference>
<protein>
    <submittedName>
        <fullName evidence="2">LURP-one-related family protein</fullName>
    </submittedName>
</protein>
<dbReference type="AlphaFoldDB" id="A0A9X3M4D7"/>
<dbReference type="InterPro" id="IPR025659">
    <property type="entry name" value="Tubby-like_C"/>
</dbReference>
<sequence>MFTSNELIISQYQAIGRDEFTITDPQGVQLGTARQTRKLGDLFKASRGVEVFDATGTPVLTIEDPVNFFFDRYAVHRIDPESGEHSELAHITKRFAWFNAKYDVDIAGYPQIEVYGESFQPDHTLSSQGRNIAQVNAQSPGLGRALMGKTAYRIIIEPGLDENVHAAVIGIAFALDMRKKKMRES</sequence>
<comment type="caution">
    <text evidence="2">The sequence shown here is derived from an EMBL/GenBank/DDBJ whole genome shotgun (WGS) entry which is preliminary data.</text>
</comment>
<dbReference type="RefSeq" id="WP_187402256.1">
    <property type="nucleotide sequence ID" value="NZ_JAKMUV010000001.1"/>
</dbReference>
<dbReference type="SUPFAM" id="SSF54518">
    <property type="entry name" value="Tubby C-terminal domain-like"/>
    <property type="match status" value="1"/>
</dbReference>
<dbReference type="GeneID" id="301811943"/>
<gene>
    <name evidence="2" type="ORF">L8U58_00200</name>
</gene>
<organism evidence="2 3">
    <name type="scientific">Corynebacterium macclintockiae</name>
    <dbReference type="NCBI Taxonomy" id="2913501"/>
    <lineage>
        <taxon>Bacteria</taxon>
        <taxon>Bacillati</taxon>
        <taxon>Actinomycetota</taxon>
        <taxon>Actinomycetes</taxon>
        <taxon>Mycobacteriales</taxon>
        <taxon>Corynebacteriaceae</taxon>
        <taxon>Corynebacterium</taxon>
    </lineage>
</organism>
<dbReference type="Gene3D" id="2.40.160.200">
    <property type="entry name" value="LURP1-related"/>
    <property type="match status" value="1"/>
</dbReference>
<dbReference type="InterPro" id="IPR038595">
    <property type="entry name" value="LOR_sf"/>
</dbReference>
<name>A0A9X3M4D7_9CORY</name>
<proteinExistence type="inferred from homology"/>
<dbReference type="EMBL" id="JAKMUV010000001">
    <property type="protein sequence ID" value="MCZ9303974.1"/>
    <property type="molecule type" value="Genomic_DNA"/>
</dbReference>
<accession>A0A9X3M4D7</accession>
<evidence type="ECO:0000313" key="3">
    <source>
        <dbReference type="Proteomes" id="UP001146505"/>
    </source>
</evidence>
<keyword evidence="3" id="KW-1185">Reference proteome</keyword>